<evidence type="ECO:0000256" key="8">
    <source>
        <dbReference type="ARBA" id="ARBA00023157"/>
    </source>
</evidence>
<dbReference type="Pfam" id="PF01129">
    <property type="entry name" value="ART"/>
    <property type="match status" value="1"/>
</dbReference>
<comment type="catalytic activity">
    <reaction evidence="9 10">
        <text>L-arginyl-[protein] + NAD(+) = N(omega)-(ADP-D-ribosyl)-L-arginyl-[protein] + nicotinamide + H(+)</text>
        <dbReference type="Rhea" id="RHEA:19149"/>
        <dbReference type="Rhea" id="RHEA-COMP:10532"/>
        <dbReference type="Rhea" id="RHEA-COMP:15087"/>
        <dbReference type="ChEBI" id="CHEBI:15378"/>
        <dbReference type="ChEBI" id="CHEBI:17154"/>
        <dbReference type="ChEBI" id="CHEBI:29965"/>
        <dbReference type="ChEBI" id="CHEBI:57540"/>
        <dbReference type="ChEBI" id="CHEBI:142554"/>
        <dbReference type="EC" id="2.4.2.31"/>
    </reaction>
</comment>
<reference evidence="11" key="2">
    <citation type="submission" date="2025-09" db="UniProtKB">
        <authorList>
            <consortium name="Ensembl"/>
        </authorList>
    </citation>
    <scope>IDENTIFICATION</scope>
</reference>
<evidence type="ECO:0000313" key="12">
    <source>
        <dbReference type="Proteomes" id="UP000694568"/>
    </source>
</evidence>
<proteinExistence type="inferred from homology"/>
<dbReference type="PROSITE" id="PS51996">
    <property type="entry name" value="TR_MART"/>
    <property type="match status" value="1"/>
</dbReference>
<dbReference type="PANTHER" id="PTHR10339">
    <property type="entry name" value="ADP-RIBOSYLTRANSFERASE"/>
    <property type="match status" value="1"/>
</dbReference>
<dbReference type="GeneTree" id="ENSGT01030000234601"/>
<keyword evidence="3 10" id="KW-0808">Transferase</keyword>
<organism evidence="11 12">
    <name type="scientific">Sander lucioperca</name>
    <name type="common">Pike-perch</name>
    <name type="synonym">Perca lucioperca</name>
    <dbReference type="NCBI Taxonomy" id="283035"/>
    <lineage>
        <taxon>Eukaryota</taxon>
        <taxon>Metazoa</taxon>
        <taxon>Chordata</taxon>
        <taxon>Craniata</taxon>
        <taxon>Vertebrata</taxon>
        <taxon>Euteleostomi</taxon>
        <taxon>Actinopterygii</taxon>
        <taxon>Neopterygii</taxon>
        <taxon>Teleostei</taxon>
        <taxon>Neoteleostei</taxon>
        <taxon>Acanthomorphata</taxon>
        <taxon>Eupercaria</taxon>
        <taxon>Perciformes</taxon>
        <taxon>Percoidei</taxon>
        <taxon>Percidae</taxon>
        <taxon>Luciopercinae</taxon>
        <taxon>Sander</taxon>
    </lineage>
</organism>
<protein>
    <recommendedName>
        <fullName evidence="10">NAD(P)(+)--arginine ADP-ribosyltransferase</fullName>
        <ecNumber evidence="10">2.4.2.31</ecNumber>
    </recommendedName>
    <alternativeName>
        <fullName evidence="10">Mono(ADP-ribosyl)transferase</fullName>
    </alternativeName>
</protein>
<evidence type="ECO:0000256" key="3">
    <source>
        <dbReference type="ARBA" id="ARBA00022679"/>
    </source>
</evidence>
<dbReference type="GO" id="GO:0016779">
    <property type="term" value="F:nucleotidyltransferase activity"/>
    <property type="evidence" value="ECO:0007669"/>
    <property type="project" value="UniProtKB-KW"/>
</dbReference>
<dbReference type="PRINTS" id="PR00970">
    <property type="entry name" value="RIBTRNSFRASE"/>
</dbReference>
<evidence type="ECO:0000256" key="4">
    <source>
        <dbReference type="ARBA" id="ARBA00022695"/>
    </source>
</evidence>
<evidence type="ECO:0000256" key="7">
    <source>
        <dbReference type="ARBA" id="ARBA00023027"/>
    </source>
</evidence>
<dbReference type="GO" id="GO:0003950">
    <property type="term" value="F:NAD+ poly-ADP-ribosyltransferase activity"/>
    <property type="evidence" value="ECO:0007669"/>
    <property type="project" value="TreeGrafter"/>
</dbReference>
<dbReference type="InterPro" id="IPR000768">
    <property type="entry name" value="ART"/>
</dbReference>
<name>A0A8C9YSM3_SANLU</name>
<dbReference type="SUPFAM" id="SSF56399">
    <property type="entry name" value="ADP-ribosylation"/>
    <property type="match status" value="1"/>
</dbReference>
<keyword evidence="4" id="KW-0548">Nucleotidyltransferase</keyword>
<dbReference type="Ensembl" id="ENSSLUT00000031441.1">
    <property type="protein sequence ID" value="ENSSLUP00000030485.1"/>
    <property type="gene ID" value="ENSSLUG00000013631.1"/>
</dbReference>
<dbReference type="PANTHER" id="PTHR10339:SF27">
    <property type="entry name" value="NAD(P)(+)--ARGININE ADP-RIBOSYLTRANSFERASE"/>
    <property type="match status" value="1"/>
</dbReference>
<dbReference type="EC" id="2.4.2.31" evidence="10"/>
<dbReference type="Proteomes" id="UP000694568">
    <property type="component" value="Unplaced"/>
</dbReference>
<keyword evidence="8" id="KW-1015">Disulfide bond</keyword>
<accession>A0A8C9YSM3</accession>
<dbReference type="FunFam" id="3.90.176.10:FF:000001">
    <property type="entry name" value="NAD(P)(+)--arginine ADP-ribosyltransferase"/>
    <property type="match status" value="1"/>
</dbReference>
<evidence type="ECO:0000256" key="1">
    <source>
        <dbReference type="ARBA" id="ARBA00009558"/>
    </source>
</evidence>
<evidence type="ECO:0000313" key="11">
    <source>
        <dbReference type="Ensembl" id="ENSSLUP00000030485.1"/>
    </source>
</evidence>
<dbReference type="AlphaFoldDB" id="A0A8C9YSM3"/>
<comment type="similarity">
    <text evidence="1 10">Belongs to the Arg-specific ADP-ribosyltransferase family.</text>
</comment>
<keyword evidence="7 10" id="KW-0520">NAD</keyword>
<dbReference type="Gene3D" id="3.90.176.10">
    <property type="entry name" value="Toxin ADP-ribosyltransferase, Chain A, domain 1"/>
    <property type="match status" value="1"/>
</dbReference>
<keyword evidence="5" id="KW-0732">Signal</keyword>
<dbReference type="GO" id="GO:0106274">
    <property type="term" value="F:NAD+-protein-arginine ADP-ribosyltransferase activity"/>
    <property type="evidence" value="ECO:0007669"/>
    <property type="project" value="UniProtKB-EC"/>
</dbReference>
<dbReference type="InterPro" id="IPR050999">
    <property type="entry name" value="ADP-ribosyltransferase_ARG"/>
</dbReference>
<keyword evidence="6 10" id="KW-0521">NADP</keyword>
<evidence type="ECO:0000256" key="5">
    <source>
        <dbReference type="ARBA" id="ARBA00022729"/>
    </source>
</evidence>
<sequence>MTCFTVSYTNFLTSLIAGESGAVAGKNSVLPLDMAKNSVDDSYSGCREQMKKVVKYYLQNEKNINPTFKAVWDRSEKIVHQIVALYSYTSDKVYRDFNNAVRTQGPQYKTRFGYHALHFLLTTAIQAKSANRKKRCLTGYRRVNRYFRQNVKNRHIRFGSFTSASQGHYSDAKTFGEKSCFQIFTCMGADISRYSKYPQEREVLIPPYEVFKVVEIKKRSAMQPNLPCKVVYKVKSTGYVSKLNCALFKM</sequence>
<reference evidence="11" key="1">
    <citation type="submission" date="2025-08" db="UniProtKB">
        <authorList>
            <consortium name="Ensembl"/>
        </authorList>
    </citation>
    <scope>IDENTIFICATION</scope>
</reference>
<keyword evidence="12" id="KW-1185">Reference proteome</keyword>
<evidence type="ECO:0000256" key="6">
    <source>
        <dbReference type="ARBA" id="ARBA00022857"/>
    </source>
</evidence>
<keyword evidence="2 10" id="KW-0328">Glycosyltransferase</keyword>
<evidence type="ECO:0000256" key="9">
    <source>
        <dbReference type="ARBA" id="ARBA00047597"/>
    </source>
</evidence>
<evidence type="ECO:0000256" key="10">
    <source>
        <dbReference type="RuleBase" id="RU361228"/>
    </source>
</evidence>
<evidence type="ECO:0000256" key="2">
    <source>
        <dbReference type="ARBA" id="ARBA00022676"/>
    </source>
</evidence>